<evidence type="ECO:0000256" key="2">
    <source>
        <dbReference type="ARBA" id="ARBA00004245"/>
    </source>
</evidence>
<dbReference type="EMBL" id="NCKV01000582">
    <property type="protein sequence ID" value="RWS30238.1"/>
    <property type="molecule type" value="Genomic_DNA"/>
</dbReference>
<dbReference type="GO" id="GO:0005886">
    <property type="term" value="C:plasma membrane"/>
    <property type="evidence" value="ECO:0007669"/>
    <property type="project" value="UniProtKB-SubCell"/>
</dbReference>
<evidence type="ECO:0000256" key="8">
    <source>
        <dbReference type="ARBA" id="ARBA00022737"/>
    </source>
</evidence>
<evidence type="ECO:0000256" key="7">
    <source>
        <dbReference type="ARBA" id="ARBA00022490"/>
    </source>
</evidence>
<evidence type="ECO:0000256" key="6">
    <source>
        <dbReference type="ARBA" id="ARBA00022475"/>
    </source>
</evidence>
<reference evidence="15 16" key="1">
    <citation type="journal article" date="2018" name="Gigascience">
        <title>Genomes of trombidid mites reveal novel predicted allergens and laterally-transferred genes associated with secondary metabolism.</title>
        <authorList>
            <person name="Dong X."/>
            <person name="Chaisiri K."/>
            <person name="Xia D."/>
            <person name="Armstrong S.D."/>
            <person name="Fang Y."/>
            <person name="Donnelly M.J."/>
            <person name="Kadowaki T."/>
            <person name="McGarry J.W."/>
            <person name="Darby A.C."/>
            <person name="Makepeace B.L."/>
        </authorList>
    </citation>
    <scope>NUCLEOTIDE SEQUENCE [LARGE SCALE GENOMIC DNA]</scope>
    <source>
        <strain evidence="15">UoL-UT</strain>
    </source>
</reference>
<keyword evidence="10" id="KW-0472">Membrane</keyword>
<dbReference type="GO" id="GO:0030659">
    <property type="term" value="C:cytoplasmic vesicle membrane"/>
    <property type="evidence" value="ECO:0007669"/>
    <property type="project" value="UniProtKB-SubCell"/>
</dbReference>
<dbReference type="GO" id="GO:0015031">
    <property type="term" value="P:protein transport"/>
    <property type="evidence" value="ECO:0007669"/>
    <property type="project" value="UniProtKB-KW"/>
</dbReference>
<dbReference type="PANTHER" id="PTHR21345">
    <property type="entry name" value="SPIRE"/>
    <property type="match status" value="1"/>
</dbReference>
<evidence type="ECO:0000313" key="15">
    <source>
        <dbReference type="EMBL" id="RWS30238.1"/>
    </source>
</evidence>
<dbReference type="GO" id="GO:0008017">
    <property type="term" value="F:microtubule binding"/>
    <property type="evidence" value="ECO:0007669"/>
    <property type="project" value="TreeGrafter"/>
</dbReference>
<keyword evidence="11" id="KW-0009">Actin-binding</keyword>
<keyword evidence="7" id="KW-0963">Cytoplasm</keyword>
<dbReference type="InterPro" id="IPR011019">
    <property type="entry name" value="KIND_dom"/>
</dbReference>
<keyword evidence="16" id="KW-1185">Reference proteome</keyword>
<evidence type="ECO:0000256" key="3">
    <source>
        <dbReference type="ARBA" id="ARBA00004413"/>
    </source>
</evidence>
<dbReference type="GO" id="GO:0003779">
    <property type="term" value="F:actin binding"/>
    <property type="evidence" value="ECO:0007669"/>
    <property type="project" value="UniProtKB-KW"/>
</dbReference>
<dbReference type="GO" id="GO:0005938">
    <property type="term" value="C:cell cortex"/>
    <property type="evidence" value="ECO:0007669"/>
    <property type="project" value="TreeGrafter"/>
</dbReference>
<dbReference type="VEuPathDB" id="VectorBase:LDEU001801"/>
<dbReference type="OrthoDB" id="10043757at2759"/>
<comment type="subcellular location">
    <subcellularLocation>
        <location evidence="3">Cell membrane</location>
        <topology evidence="3">Peripheral membrane protein</topology>
        <orientation evidence="3">Cytoplasmic side</orientation>
    </subcellularLocation>
    <subcellularLocation>
        <location evidence="2">Cytoplasm</location>
        <location evidence="2">Cytoskeleton</location>
    </subcellularLocation>
    <subcellularLocation>
        <location evidence="1">Cytoplasmic vesicle membrane</location>
        <topology evidence="1">Peripheral membrane protein</topology>
        <orientation evidence="1">Cytoplasmic side</orientation>
    </subcellularLocation>
</comment>
<name>A0A443SRT2_9ACAR</name>
<evidence type="ECO:0000313" key="16">
    <source>
        <dbReference type="Proteomes" id="UP000288716"/>
    </source>
</evidence>
<accession>A0A443SRT2</accession>
<dbReference type="GO" id="GO:0005856">
    <property type="term" value="C:cytoskeleton"/>
    <property type="evidence" value="ECO:0007669"/>
    <property type="project" value="UniProtKB-SubCell"/>
</dbReference>
<dbReference type="Gene3D" id="1.10.510.10">
    <property type="entry name" value="Transferase(Phosphotransferase) domain 1"/>
    <property type="match status" value="1"/>
</dbReference>
<dbReference type="GO" id="GO:0051639">
    <property type="term" value="P:actin filament network formation"/>
    <property type="evidence" value="ECO:0007669"/>
    <property type="project" value="TreeGrafter"/>
</dbReference>
<dbReference type="GO" id="GO:0051295">
    <property type="term" value="P:establishment of meiotic spindle localization"/>
    <property type="evidence" value="ECO:0007669"/>
    <property type="project" value="TreeGrafter"/>
</dbReference>
<dbReference type="GO" id="GO:0040038">
    <property type="term" value="P:polar body extrusion after meiotic divisions"/>
    <property type="evidence" value="ECO:0007669"/>
    <property type="project" value="TreeGrafter"/>
</dbReference>
<evidence type="ECO:0000256" key="13">
    <source>
        <dbReference type="ARBA" id="ARBA00023329"/>
    </source>
</evidence>
<keyword evidence="6" id="KW-1003">Cell membrane</keyword>
<feature type="domain" description="KIND" evidence="14">
    <location>
        <begin position="23"/>
        <end position="97"/>
    </location>
</feature>
<proteinExistence type="inferred from homology"/>
<organism evidence="15 16">
    <name type="scientific">Leptotrombidium deliense</name>
    <dbReference type="NCBI Taxonomy" id="299467"/>
    <lineage>
        <taxon>Eukaryota</taxon>
        <taxon>Metazoa</taxon>
        <taxon>Ecdysozoa</taxon>
        <taxon>Arthropoda</taxon>
        <taxon>Chelicerata</taxon>
        <taxon>Arachnida</taxon>
        <taxon>Acari</taxon>
        <taxon>Acariformes</taxon>
        <taxon>Trombidiformes</taxon>
        <taxon>Prostigmata</taxon>
        <taxon>Anystina</taxon>
        <taxon>Parasitengona</taxon>
        <taxon>Trombiculoidea</taxon>
        <taxon>Trombiculidae</taxon>
        <taxon>Leptotrombidium</taxon>
    </lineage>
</organism>
<dbReference type="AlphaFoldDB" id="A0A443SRT2"/>
<keyword evidence="13" id="KW-0968">Cytoplasmic vesicle</keyword>
<dbReference type="GO" id="GO:0036089">
    <property type="term" value="P:cleavage furrow formation"/>
    <property type="evidence" value="ECO:0007669"/>
    <property type="project" value="TreeGrafter"/>
</dbReference>
<evidence type="ECO:0000256" key="4">
    <source>
        <dbReference type="ARBA" id="ARBA00010956"/>
    </source>
</evidence>
<keyword evidence="12" id="KW-0206">Cytoskeleton</keyword>
<evidence type="ECO:0000256" key="11">
    <source>
        <dbReference type="ARBA" id="ARBA00023203"/>
    </source>
</evidence>
<sequence length="97" mass="10940">MDRKTDNGDSCKHSVSLDADNCLSLASILEAFNGPINEEQAWALCYQTAKCIQSVHQKYQLYSISDAKYMFVHKDGSVHEKTITFTGRLCTVYTNIK</sequence>
<evidence type="ECO:0000256" key="10">
    <source>
        <dbReference type="ARBA" id="ARBA00023136"/>
    </source>
</evidence>
<dbReference type="PANTHER" id="PTHR21345:SF3">
    <property type="entry name" value="PROTEIN SPIRE"/>
    <property type="match status" value="1"/>
</dbReference>
<evidence type="ECO:0000256" key="9">
    <source>
        <dbReference type="ARBA" id="ARBA00022927"/>
    </source>
</evidence>
<keyword evidence="8" id="KW-0677">Repeat</keyword>
<dbReference type="GO" id="GO:0045010">
    <property type="term" value="P:actin nucleation"/>
    <property type="evidence" value="ECO:0007669"/>
    <property type="project" value="InterPro"/>
</dbReference>
<keyword evidence="5" id="KW-0813">Transport</keyword>
<dbReference type="Pfam" id="PF16474">
    <property type="entry name" value="KIND"/>
    <property type="match status" value="1"/>
</dbReference>
<dbReference type="InterPro" id="IPR029901">
    <property type="entry name" value="Spire"/>
</dbReference>
<dbReference type="GO" id="GO:0048193">
    <property type="term" value="P:Golgi vesicle transport"/>
    <property type="evidence" value="ECO:0007669"/>
    <property type="project" value="TreeGrafter"/>
</dbReference>
<evidence type="ECO:0000259" key="14">
    <source>
        <dbReference type="PROSITE" id="PS51377"/>
    </source>
</evidence>
<comment type="similarity">
    <text evidence="4">Belongs to the spire family.</text>
</comment>
<keyword evidence="9" id="KW-0653">Protein transport</keyword>
<evidence type="ECO:0000256" key="5">
    <source>
        <dbReference type="ARBA" id="ARBA00022448"/>
    </source>
</evidence>
<dbReference type="Proteomes" id="UP000288716">
    <property type="component" value="Unassembled WGS sequence"/>
</dbReference>
<dbReference type="PROSITE" id="PS51377">
    <property type="entry name" value="KIND"/>
    <property type="match status" value="1"/>
</dbReference>
<gene>
    <name evidence="15" type="ORF">B4U80_01046</name>
</gene>
<evidence type="ECO:0000256" key="12">
    <source>
        <dbReference type="ARBA" id="ARBA00023212"/>
    </source>
</evidence>
<dbReference type="GO" id="GO:0030041">
    <property type="term" value="P:actin filament polymerization"/>
    <property type="evidence" value="ECO:0007669"/>
    <property type="project" value="TreeGrafter"/>
</dbReference>
<protein>
    <submittedName>
        <fullName evidence="15">Protein spire-like protein</fullName>
    </submittedName>
</protein>
<evidence type="ECO:0000256" key="1">
    <source>
        <dbReference type="ARBA" id="ARBA00004180"/>
    </source>
</evidence>
<comment type="caution">
    <text evidence="15">The sequence shown here is derived from an EMBL/GenBank/DDBJ whole genome shotgun (WGS) entry which is preliminary data.</text>
</comment>